<evidence type="ECO:0000313" key="2">
    <source>
        <dbReference type="Proteomes" id="UP000823850"/>
    </source>
</evidence>
<dbReference type="PROSITE" id="PS51257">
    <property type="entry name" value="PROKAR_LIPOPROTEIN"/>
    <property type="match status" value="1"/>
</dbReference>
<reference evidence="1" key="2">
    <citation type="submission" date="2021-04" db="EMBL/GenBank/DDBJ databases">
        <authorList>
            <person name="Gilroy R."/>
        </authorList>
    </citation>
    <scope>NUCLEOTIDE SEQUENCE</scope>
    <source>
        <strain evidence="1">ChiW19-6364</strain>
    </source>
</reference>
<protein>
    <recommendedName>
        <fullName evidence="3">DUF5104 domain-containing protein</fullName>
    </recommendedName>
</protein>
<dbReference type="EMBL" id="DWUX01000228">
    <property type="protein sequence ID" value="HJD40993.1"/>
    <property type="molecule type" value="Genomic_DNA"/>
</dbReference>
<reference evidence="1" key="1">
    <citation type="journal article" date="2021" name="PeerJ">
        <title>Extensive microbial diversity within the chicken gut microbiome revealed by metagenomics and culture.</title>
        <authorList>
            <person name="Gilroy R."/>
            <person name="Ravi A."/>
            <person name="Getino M."/>
            <person name="Pursley I."/>
            <person name="Horton D.L."/>
            <person name="Alikhan N.F."/>
            <person name="Baker D."/>
            <person name="Gharbi K."/>
            <person name="Hall N."/>
            <person name="Watson M."/>
            <person name="Adriaenssens E.M."/>
            <person name="Foster-Nyarko E."/>
            <person name="Jarju S."/>
            <person name="Secka A."/>
            <person name="Antonio M."/>
            <person name="Oren A."/>
            <person name="Chaudhuri R.R."/>
            <person name="La Ragione R."/>
            <person name="Hildebrand F."/>
            <person name="Pallen M.J."/>
        </authorList>
    </citation>
    <scope>NUCLEOTIDE SEQUENCE</scope>
    <source>
        <strain evidence="1">ChiW19-6364</strain>
    </source>
</reference>
<name>A0A9D2R9M2_9FIRM</name>
<proteinExistence type="predicted"/>
<gene>
    <name evidence="1" type="ORF">H9913_13335</name>
</gene>
<accession>A0A9D2R9M2</accession>
<comment type="caution">
    <text evidence="1">The sequence shown here is derived from an EMBL/GenBank/DDBJ whole genome shotgun (WGS) entry which is preliminary data.</text>
</comment>
<dbReference type="AlphaFoldDB" id="A0A9D2R9M2"/>
<dbReference type="Proteomes" id="UP000823850">
    <property type="component" value="Unassembled WGS sequence"/>
</dbReference>
<sequence>MSVFKKGVLLILTASVMIIFLGSCSKGVKNKSPEDVVKSLILSYQEQDTQAVKECYGVEKEDVQEDIQKEMDYNMRLFKAYQAENIEFEKSDSLGKSGESRLIYVWFTYKTEKKEKGQKCPVLSFYYVNKKDKTYYVVPAKDVTEEMGKYSRYAYEKFMNTKTYKNYQEDLKKFQEENPSYKEELDKRFGQLVKGDQ</sequence>
<evidence type="ECO:0000313" key="1">
    <source>
        <dbReference type="EMBL" id="HJD40993.1"/>
    </source>
</evidence>
<organism evidence="1 2">
    <name type="scientific">Candidatus Blautia stercoripullorum</name>
    <dbReference type="NCBI Taxonomy" id="2838502"/>
    <lineage>
        <taxon>Bacteria</taxon>
        <taxon>Bacillati</taxon>
        <taxon>Bacillota</taxon>
        <taxon>Clostridia</taxon>
        <taxon>Lachnospirales</taxon>
        <taxon>Lachnospiraceae</taxon>
        <taxon>Blautia</taxon>
    </lineage>
</organism>
<evidence type="ECO:0008006" key="3">
    <source>
        <dbReference type="Google" id="ProtNLM"/>
    </source>
</evidence>